<evidence type="ECO:0000313" key="3">
    <source>
        <dbReference type="Proteomes" id="UP000831782"/>
    </source>
</evidence>
<dbReference type="Proteomes" id="UP000831782">
    <property type="component" value="Chromosome"/>
</dbReference>
<keyword evidence="1" id="KW-1133">Transmembrane helix</keyword>
<feature type="transmembrane region" description="Helical" evidence="1">
    <location>
        <begin position="93"/>
        <end position="111"/>
    </location>
</feature>
<dbReference type="RefSeq" id="WP_244722417.1">
    <property type="nucleotide sequence ID" value="NZ_CP095072.1"/>
</dbReference>
<evidence type="ECO:0000313" key="2">
    <source>
        <dbReference type="EMBL" id="UOQ49731.1"/>
    </source>
</evidence>
<feature type="transmembrane region" description="Helical" evidence="1">
    <location>
        <begin position="131"/>
        <end position="149"/>
    </location>
</feature>
<evidence type="ECO:0000256" key="1">
    <source>
        <dbReference type="SAM" id="Phobius"/>
    </source>
</evidence>
<gene>
    <name evidence="2" type="ORF">MUN88_06535</name>
</gene>
<organism evidence="2 3">
    <name type="scientific">Gracilibacillus caseinilyticus</name>
    <dbReference type="NCBI Taxonomy" id="2932256"/>
    <lineage>
        <taxon>Bacteria</taxon>
        <taxon>Bacillati</taxon>
        <taxon>Bacillota</taxon>
        <taxon>Bacilli</taxon>
        <taxon>Bacillales</taxon>
        <taxon>Bacillaceae</taxon>
        <taxon>Gracilibacillus</taxon>
    </lineage>
</organism>
<accession>A0ABY4EZA3</accession>
<reference evidence="2 3" key="1">
    <citation type="submission" date="2022-04" db="EMBL/GenBank/DDBJ databases">
        <title>Gracilibacillus sp. isolated from saltern.</title>
        <authorList>
            <person name="Won M."/>
            <person name="Lee C.-M."/>
            <person name="Woen H.-Y."/>
            <person name="Kwon S.-W."/>
        </authorList>
    </citation>
    <scope>NUCLEOTIDE SEQUENCE [LARGE SCALE GENOMIC DNA]</scope>
    <source>
        <strain evidence="2 3">SSWR10-1</strain>
    </source>
</reference>
<sequence length="197" mass="22432">MTKEVTSKDNRIIATTLLLIFIGFLTGSMPTINMELVISNILLAIISCCLFYVIWKKTKHDSKRYFSLFSYVMFNCIAIQLSTPFLRLNFLTISFWVGIIILLLMVTLPYIFSREIVFGIKNANKSKLGKIYLIFSILMIALGTVLYSDSIYSDDINATGASIYSFLAALLFLFSAPIMLIKPKEVKQISNRDKYQN</sequence>
<dbReference type="EMBL" id="CP095072">
    <property type="protein sequence ID" value="UOQ49731.1"/>
    <property type="molecule type" value="Genomic_DNA"/>
</dbReference>
<feature type="transmembrane region" description="Helical" evidence="1">
    <location>
        <begin position="161"/>
        <end position="181"/>
    </location>
</feature>
<protein>
    <submittedName>
        <fullName evidence="2">Uncharacterized protein</fullName>
    </submittedName>
</protein>
<keyword evidence="3" id="KW-1185">Reference proteome</keyword>
<keyword evidence="1" id="KW-0472">Membrane</keyword>
<feature type="transmembrane region" description="Helical" evidence="1">
    <location>
        <begin position="36"/>
        <end position="54"/>
    </location>
</feature>
<feature type="transmembrane region" description="Helical" evidence="1">
    <location>
        <begin position="66"/>
        <end position="87"/>
    </location>
</feature>
<keyword evidence="1" id="KW-0812">Transmembrane</keyword>
<proteinExistence type="predicted"/>
<feature type="transmembrane region" description="Helical" evidence="1">
    <location>
        <begin position="12"/>
        <end position="30"/>
    </location>
</feature>
<name>A0ABY4EZA3_9BACI</name>